<dbReference type="Proteomes" id="UP000037046">
    <property type="component" value="Unassembled WGS sequence"/>
</dbReference>
<evidence type="ECO:0000256" key="6">
    <source>
        <dbReference type="SAM" id="Phobius"/>
    </source>
</evidence>
<evidence type="ECO:0000256" key="3">
    <source>
        <dbReference type="ARBA" id="ARBA00022692"/>
    </source>
</evidence>
<keyword evidence="2" id="KW-1003">Cell membrane</keyword>
<keyword evidence="5 6" id="KW-0472">Membrane</keyword>
<feature type="transmembrane region" description="Helical" evidence="6">
    <location>
        <begin position="140"/>
        <end position="160"/>
    </location>
</feature>
<dbReference type="PANTHER" id="PTHR30086">
    <property type="entry name" value="ARGININE EXPORTER PROTEIN ARGO"/>
    <property type="match status" value="1"/>
</dbReference>
<protein>
    <submittedName>
        <fullName evidence="7">Leucine efflux protein</fullName>
    </submittedName>
</protein>
<dbReference type="GO" id="GO:0015171">
    <property type="term" value="F:amino acid transmembrane transporter activity"/>
    <property type="evidence" value="ECO:0007669"/>
    <property type="project" value="TreeGrafter"/>
</dbReference>
<comment type="caution">
    <text evidence="7">The sequence shown here is derived from an EMBL/GenBank/DDBJ whole genome shotgun (WGS) entry which is preliminary data.</text>
</comment>
<proteinExistence type="predicted"/>
<dbReference type="InterPro" id="IPR001123">
    <property type="entry name" value="LeuE-type"/>
</dbReference>
<evidence type="ECO:0000256" key="5">
    <source>
        <dbReference type="ARBA" id="ARBA00023136"/>
    </source>
</evidence>
<evidence type="ECO:0000256" key="1">
    <source>
        <dbReference type="ARBA" id="ARBA00004651"/>
    </source>
</evidence>
<dbReference type="Pfam" id="PF01810">
    <property type="entry name" value="LysE"/>
    <property type="match status" value="1"/>
</dbReference>
<feature type="transmembrane region" description="Helical" evidence="6">
    <location>
        <begin position="43"/>
        <end position="61"/>
    </location>
</feature>
<keyword evidence="4 6" id="KW-1133">Transmembrane helix</keyword>
<keyword evidence="8" id="KW-1185">Reference proteome</keyword>
<dbReference type="EMBL" id="LGVV01000010">
    <property type="protein sequence ID" value="KNX42240.1"/>
    <property type="molecule type" value="Genomic_DNA"/>
</dbReference>
<feature type="transmembrane region" description="Helical" evidence="6">
    <location>
        <begin position="180"/>
        <end position="197"/>
    </location>
</feature>
<feature type="transmembrane region" description="Helical" evidence="6">
    <location>
        <begin position="110"/>
        <end position="128"/>
    </location>
</feature>
<keyword evidence="3 6" id="KW-0812">Transmembrane</keyword>
<comment type="subcellular location">
    <subcellularLocation>
        <location evidence="1">Cell membrane</location>
        <topology evidence="1">Multi-pass membrane protein</topology>
    </subcellularLocation>
</comment>
<evidence type="ECO:0000313" key="7">
    <source>
        <dbReference type="EMBL" id="KNX42240.1"/>
    </source>
</evidence>
<evidence type="ECO:0000256" key="2">
    <source>
        <dbReference type="ARBA" id="ARBA00022475"/>
    </source>
</evidence>
<accession>A0A0L6CX38</accession>
<dbReference type="GO" id="GO:0005886">
    <property type="term" value="C:plasma membrane"/>
    <property type="evidence" value="ECO:0007669"/>
    <property type="project" value="UniProtKB-SubCell"/>
</dbReference>
<name>A0A0L6CX38_9RHOB</name>
<dbReference type="PANTHER" id="PTHR30086:SF20">
    <property type="entry name" value="ARGININE EXPORTER PROTEIN ARGO-RELATED"/>
    <property type="match status" value="1"/>
</dbReference>
<feature type="transmembrane region" description="Helical" evidence="6">
    <location>
        <begin position="73"/>
        <end position="90"/>
    </location>
</feature>
<dbReference type="PATRIC" id="fig|74031.6.peg.1139"/>
<dbReference type="AlphaFoldDB" id="A0A0L6CX38"/>
<organism evidence="7 8">
    <name type="scientific">Roseovarius tolerans</name>
    <dbReference type="NCBI Taxonomy" id="74031"/>
    <lineage>
        <taxon>Bacteria</taxon>
        <taxon>Pseudomonadati</taxon>
        <taxon>Pseudomonadota</taxon>
        <taxon>Alphaproteobacteria</taxon>
        <taxon>Rhodobacterales</taxon>
        <taxon>Roseobacteraceae</taxon>
        <taxon>Roseovarius</taxon>
    </lineage>
</organism>
<dbReference type="RefSeq" id="WP_050662044.1">
    <property type="nucleotide sequence ID" value="NZ_CP118494.1"/>
</dbReference>
<sequence>MTQTAIALFLFLLPLAYSPGPGNLFFAANGARFGVWATLPASLGYHVATWLVTAAIGFGALRALDAAPAMFSVLKIAGALYVLWIAVGLLRAGRHDTSEDAQPALFRDGAMLLLLNPKAYVIIALMFTQFLDVPGPDRTLLVLGITTLFTLNNLVAFTVWTMMGAQLGALFARAGSARAMNIGFGLTLGAVAVWMLLA</sequence>
<evidence type="ECO:0000313" key="8">
    <source>
        <dbReference type="Proteomes" id="UP000037046"/>
    </source>
</evidence>
<gene>
    <name evidence="7" type="primary">leuE_2</name>
    <name evidence="7" type="ORF">ROTO_11140</name>
</gene>
<evidence type="ECO:0000256" key="4">
    <source>
        <dbReference type="ARBA" id="ARBA00022989"/>
    </source>
</evidence>
<dbReference type="STRING" id="74031.SAMN04488077_105159"/>
<reference evidence="8" key="1">
    <citation type="submission" date="2015-07" db="EMBL/GenBank/DDBJ databases">
        <title>Draft Genome Sequence of Roseovarius tolerans EL-164, a producer of N-Acylated Alanine Methyl Esters (NAMEs).</title>
        <authorList>
            <person name="Voget S."/>
            <person name="Bruns H."/>
            <person name="Wagner-Doebler I."/>
            <person name="Schulz S."/>
            <person name="Daniel R."/>
        </authorList>
    </citation>
    <scope>NUCLEOTIDE SEQUENCE [LARGE SCALE GENOMIC DNA]</scope>
    <source>
        <strain evidence="8">EL-164</strain>
    </source>
</reference>